<dbReference type="AlphaFoldDB" id="A0A835GFE7"/>
<organism evidence="2 3">
    <name type="scientific">Spodoptera exigua</name>
    <name type="common">Beet armyworm</name>
    <name type="synonym">Noctua fulgens</name>
    <dbReference type="NCBI Taxonomy" id="7107"/>
    <lineage>
        <taxon>Eukaryota</taxon>
        <taxon>Metazoa</taxon>
        <taxon>Ecdysozoa</taxon>
        <taxon>Arthropoda</taxon>
        <taxon>Hexapoda</taxon>
        <taxon>Insecta</taxon>
        <taxon>Pterygota</taxon>
        <taxon>Neoptera</taxon>
        <taxon>Endopterygota</taxon>
        <taxon>Lepidoptera</taxon>
        <taxon>Glossata</taxon>
        <taxon>Ditrysia</taxon>
        <taxon>Noctuoidea</taxon>
        <taxon>Noctuidae</taxon>
        <taxon>Amphipyrinae</taxon>
        <taxon>Spodoptera</taxon>
    </lineage>
</organism>
<comment type="caution">
    <text evidence="2">The sequence shown here is derived from an EMBL/GenBank/DDBJ whole genome shotgun (WGS) entry which is preliminary data.</text>
</comment>
<sequence length="69" mass="7655">MGIPRAVLMLLAGIFSLFGLYLTMAESALHRLYMILLAIFSILIVSASCCKKKIPCTGRAPCRRGPYRH</sequence>
<keyword evidence="1" id="KW-0812">Transmembrane</keyword>
<keyword evidence="1" id="KW-1133">Transmembrane helix</keyword>
<feature type="transmembrane region" description="Helical" evidence="1">
    <location>
        <begin position="7"/>
        <end position="25"/>
    </location>
</feature>
<keyword evidence="1" id="KW-0472">Membrane</keyword>
<dbReference type="Proteomes" id="UP000648187">
    <property type="component" value="Unassembled WGS sequence"/>
</dbReference>
<accession>A0A835GFE7</accession>
<name>A0A835GFE7_SPOEX</name>
<reference evidence="2" key="1">
    <citation type="submission" date="2020-08" db="EMBL/GenBank/DDBJ databases">
        <title>Spodoptera exigua strain:BAW_Kor-Di-RS1 Genome sequencing and assembly.</title>
        <authorList>
            <person name="Kim J."/>
            <person name="Nam H.Y."/>
            <person name="Kwon M."/>
            <person name="Choi J.H."/>
            <person name="Cho S.R."/>
            <person name="Kim G.-H."/>
        </authorList>
    </citation>
    <scope>NUCLEOTIDE SEQUENCE</scope>
    <source>
        <strain evidence="2">BAW_Kor-Di-RS1</strain>
        <tissue evidence="2">Whole-body</tissue>
    </source>
</reference>
<protein>
    <submittedName>
        <fullName evidence="2">Uncharacterized protein</fullName>
    </submittedName>
</protein>
<proteinExistence type="predicted"/>
<evidence type="ECO:0000313" key="3">
    <source>
        <dbReference type="Proteomes" id="UP000648187"/>
    </source>
</evidence>
<gene>
    <name evidence="2" type="ORF">HW555_006830</name>
</gene>
<dbReference type="EMBL" id="JACKWZ010000108">
    <property type="protein sequence ID" value="KAF9415559.1"/>
    <property type="molecule type" value="Genomic_DNA"/>
</dbReference>
<feature type="transmembrane region" description="Helical" evidence="1">
    <location>
        <begin position="31"/>
        <end position="50"/>
    </location>
</feature>
<evidence type="ECO:0000256" key="1">
    <source>
        <dbReference type="SAM" id="Phobius"/>
    </source>
</evidence>
<keyword evidence="3" id="KW-1185">Reference proteome</keyword>
<evidence type="ECO:0000313" key="2">
    <source>
        <dbReference type="EMBL" id="KAF9415559.1"/>
    </source>
</evidence>